<dbReference type="Pfam" id="PF17107">
    <property type="entry name" value="SesA"/>
    <property type="match status" value="1"/>
</dbReference>
<feature type="non-terminal residue" evidence="3">
    <location>
        <position position="1"/>
    </location>
</feature>
<organism evidence="3 4">
    <name type="scientific">Mollisia scopiformis</name>
    <name type="common">Conifer needle endophyte fungus</name>
    <name type="synonym">Phialocephala scopiformis</name>
    <dbReference type="NCBI Taxonomy" id="149040"/>
    <lineage>
        <taxon>Eukaryota</taxon>
        <taxon>Fungi</taxon>
        <taxon>Dikarya</taxon>
        <taxon>Ascomycota</taxon>
        <taxon>Pezizomycotina</taxon>
        <taxon>Leotiomycetes</taxon>
        <taxon>Helotiales</taxon>
        <taxon>Mollisiaceae</taxon>
        <taxon>Mollisia</taxon>
    </lineage>
</organism>
<name>A0A132B980_MOLSC</name>
<sequence>IMAEAFGIAAGVIGVVSLSIQLADGVQKACDFCESIEDGPEDIERISAELRLLSNCLQLISHEHQSGMADPSQDSLVLSALRIAKKDINELSVFVTELTSKINPGQGKVKRKWGRVKIALSAAKIAKMKTHVESAKSTLNMLQASRTQ</sequence>
<dbReference type="OrthoDB" id="432483at2759"/>
<dbReference type="KEGG" id="psco:LY89DRAFT_599289"/>
<dbReference type="InParanoid" id="A0A132B980"/>
<accession>A0A132B980</accession>
<dbReference type="RefSeq" id="XP_018063168.1">
    <property type="nucleotide sequence ID" value="XM_018210083.1"/>
</dbReference>
<evidence type="ECO:0000256" key="1">
    <source>
        <dbReference type="SAM" id="SignalP"/>
    </source>
</evidence>
<feature type="domain" description="NACHT-NTPase and P-loop NTPases N-terminal" evidence="2">
    <location>
        <begin position="17"/>
        <end position="122"/>
    </location>
</feature>
<keyword evidence="4" id="KW-1185">Reference proteome</keyword>
<dbReference type="InterPro" id="IPR031352">
    <property type="entry name" value="SesA"/>
</dbReference>
<proteinExistence type="predicted"/>
<keyword evidence="1" id="KW-0732">Signal</keyword>
<reference evidence="3 4" key="1">
    <citation type="submission" date="2015-10" db="EMBL/GenBank/DDBJ databases">
        <title>Full genome of DAOMC 229536 Phialocephala scopiformis, a fungal endophyte of spruce producing the potent anti-insectan compound rugulosin.</title>
        <authorList>
            <consortium name="DOE Joint Genome Institute"/>
            <person name="Walker A.K."/>
            <person name="Frasz S.L."/>
            <person name="Seifert K.A."/>
            <person name="Miller J.D."/>
            <person name="Mondo S.J."/>
            <person name="Labutti K."/>
            <person name="Lipzen A."/>
            <person name="Dockter R."/>
            <person name="Kennedy M."/>
            <person name="Grigoriev I.V."/>
            <person name="Spatafora J.W."/>
        </authorList>
    </citation>
    <scope>NUCLEOTIDE SEQUENCE [LARGE SCALE GENOMIC DNA]</scope>
    <source>
        <strain evidence="3 4">CBS 120377</strain>
    </source>
</reference>
<dbReference type="AlphaFoldDB" id="A0A132B980"/>
<gene>
    <name evidence="3" type="ORF">LY89DRAFT_599289</name>
</gene>
<evidence type="ECO:0000259" key="2">
    <source>
        <dbReference type="Pfam" id="PF17107"/>
    </source>
</evidence>
<feature type="chain" id="PRO_5007288017" description="NACHT-NTPase and P-loop NTPases N-terminal domain-containing protein" evidence="1">
    <location>
        <begin position="26"/>
        <end position="148"/>
    </location>
</feature>
<evidence type="ECO:0000313" key="3">
    <source>
        <dbReference type="EMBL" id="KUJ08813.1"/>
    </source>
</evidence>
<protein>
    <recommendedName>
        <fullName evidence="2">NACHT-NTPase and P-loop NTPases N-terminal domain-containing protein</fullName>
    </recommendedName>
</protein>
<dbReference type="GeneID" id="28819809"/>
<feature type="signal peptide" evidence="1">
    <location>
        <begin position="1"/>
        <end position="25"/>
    </location>
</feature>
<dbReference type="EMBL" id="KQ947434">
    <property type="protein sequence ID" value="KUJ08813.1"/>
    <property type="molecule type" value="Genomic_DNA"/>
</dbReference>
<dbReference type="Proteomes" id="UP000070700">
    <property type="component" value="Unassembled WGS sequence"/>
</dbReference>
<evidence type="ECO:0000313" key="4">
    <source>
        <dbReference type="Proteomes" id="UP000070700"/>
    </source>
</evidence>